<gene>
    <name evidence="8" type="ORF">ACFFGS_08375</name>
</gene>
<dbReference type="PANTHER" id="PTHR46383:SF4">
    <property type="entry name" value="AMINOTRANSFERASE"/>
    <property type="match status" value="1"/>
</dbReference>
<dbReference type="EMBL" id="JBHLUK010000067">
    <property type="protein sequence ID" value="MFC0424130.1"/>
    <property type="molecule type" value="Genomic_DNA"/>
</dbReference>
<dbReference type="InterPro" id="IPR004839">
    <property type="entry name" value="Aminotransferase_I/II_large"/>
</dbReference>
<dbReference type="Gene3D" id="3.40.640.10">
    <property type="entry name" value="Type I PLP-dependent aspartate aminotransferase-like (Major domain)"/>
    <property type="match status" value="1"/>
</dbReference>
<comment type="caution">
    <text evidence="8">The sequence shown here is derived from an EMBL/GenBank/DDBJ whole genome shotgun (WGS) entry which is preliminary data.</text>
</comment>
<evidence type="ECO:0000313" key="9">
    <source>
        <dbReference type="Proteomes" id="UP001589855"/>
    </source>
</evidence>
<keyword evidence="9" id="KW-1185">Reference proteome</keyword>
<dbReference type="GO" id="GO:0008483">
    <property type="term" value="F:transaminase activity"/>
    <property type="evidence" value="ECO:0007669"/>
    <property type="project" value="UniProtKB-KW"/>
</dbReference>
<keyword evidence="4 6" id="KW-0808">Transferase</keyword>
<dbReference type="EC" id="2.6.1.-" evidence="6"/>
<name>A0ABV6K3T6_9LACO</name>
<accession>A0ABV6K3T6</accession>
<reference evidence="8 9" key="1">
    <citation type="submission" date="2024-09" db="EMBL/GenBank/DDBJ databases">
        <authorList>
            <person name="Sun Q."/>
            <person name="Mori K."/>
        </authorList>
    </citation>
    <scope>NUCLEOTIDE SEQUENCE [LARGE SCALE GENOMIC DNA]</scope>
    <source>
        <strain evidence="8 9">TBRC 4575</strain>
    </source>
</reference>
<sequence>MDTNRIIQAIQVSGIRRFDEAIGSSADTIKLTVGKPDLATPEHVKDAAVRAIRDDWTHYSPLMGFAELQHAASQYFHTRYGLTYAANDVLATVGATEAVATSLLTLLNPGDGVLLPTPAYASYAPLVAMAQGKLITVDTTANGFKLTADSLERALNSQPTTPIKAIILNYPTNPTGITYTRTELLALRAVIAAHDLYVISDEIYSELTYDQPHTAFATLYPEKTVTINGLSKSHAMTGWRLGFIMAPQPLIAEMKKTHQYLVTSTSSITQAAGIEALTNGIDDGQRMRAKYQQRRELVANRLGAIGLNYVYPAGAFYVFVQLPSWFNGTSWQFATQLAHQAHVAVIPGSAFGTAGEGWVRLSYAASSTKLTTALDRIATWINQMEENHHVIH</sequence>
<dbReference type="Gene3D" id="3.90.1150.10">
    <property type="entry name" value="Aspartate Aminotransferase, domain 1"/>
    <property type="match status" value="1"/>
</dbReference>
<dbReference type="SUPFAM" id="SSF53383">
    <property type="entry name" value="PLP-dependent transferases"/>
    <property type="match status" value="1"/>
</dbReference>
<dbReference type="PANTHER" id="PTHR46383">
    <property type="entry name" value="ASPARTATE AMINOTRANSFERASE"/>
    <property type="match status" value="1"/>
</dbReference>
<dbReference type="RefSeq" id="WP_137645239.1">
    <property type="nucleotide sequence ID" value="NZ_BAABRM010000016.1"/>
</dbReference>
<dbReference type="PROSITE" id="PS00105">
    <property type="entry name" value="AA_TRANSFER_CLASS_1"/>
    <property type="match status" value="1"/>
</dbReference>
<evidence type="ECO:0000256" key="6">
    <source>
        <dbReference type="RuleBase" id="RU000481"/>
    </source>
</evidence>
<dbReference type="InterPro" id="IPR050596">
    <property type="entry name" value="AspAT/PAT-like"/>
</dbReference>
<dbReference type="Pfam" id="PF00155">
    <property type="entry name" value="Aminotran_1_2"/>
    <property type="match status" value="1"/>
</dbReference>
<evidence type="ECO:0000313" key="8">
    <source>
        <dbReference type="EMBL" id="MFC0424130.1"/>
    </source>
</evidence>
<comment type="similarity">
    <text evidence="2 6">Belongs to the class-I pyridoxal-phosphate-dependent aminotransferase family.</text>
</comment>
<dbReference type="InterPro" id="IPR015421">
    <property type="entry name" value="PyrdxlP-dep_Trfase_major"/>
</dbReference>
<keyword evidence="5" id="KW-0663">Pyridoxal phosphate</keyword>
<evidence type="ECO:0000259" key="7">
    <source>
        <dbReference type="Pfam" id="PF00155"/>
    </source>
</evidence>
<dbReference type="InterPro" id="IPR004838">
    <property type="entry name" value="NHTrfase_class1_PyrdxlP-BS"/>
</dbReference>
<protein>
    <recommendedName>
        <fullName evidence="6">Aminotransferase</fullName>
        <ecNumber evidence="6">2.6.1.-</ecNumber>
    </recommendedName>
</protein>
<dbReference type="InterPro" id="IPR015422">
    <property type="entry name" value="PyrdxlP-dep_Trfase_small"/>
</dbReference>
<keyword evidence="3 6" id="KW-0032">Aminotransferase</keyword>
<evidence type="ECO:0000256" key="5">
    <source>
        <dbReference type="ARBA" id="ARBA00022898"/>
    </source>
</evidence>
<dbReference type="InterPro" id="IPR015424">
    <property type="entry name" value="PyrdxlP-dep_Trfase"/>
</dbReference>
<dbReference type="CDD" id="cd00609">
    <property type="entry name" value="AAT_like"/>
    <property type="match status" value="1"/>
</dbReference>
<evidence type="ECO:0000256" key="1">
    <source>
        <dbReference type="ARBA" id="ARBA00001933"/>
    </source>
</evidence>
<feature type="domain" description="Aminotransferase class I/classII large" evidence="7">
    <location>
        <begin position="27"/>
        <end position="377"/>
    </location>
</feature>
<organism evidence="8 9">
    <name type="scientific">Lactiplantibacillus plajomi</name>
    <dbReference type="NCBI Taxonomy" id="1457217"/>
    <lineage>
        <taxon>Bacteria</taxon>
        <taxon>Bacillati</taxon>
        <taxon>Bacillota</taxon>
        <taxon>Bacilli</taxon>
        <taxon>Lactobacillales</taxon>
        <taxon>Lactobacillaceae</taxon>
        <taxon>Lactiplantibacillus</taxon>
    </lineage>
</organism>
<dbReference type="PRINTS" id="PR00753">
    <property type="entry name" value="ACCSYNTHASE"/>
</dbReference>
<dbReference type="Proteomes" id="UP001589855">
    <property type="component" value="Unassembled WGS sequence"/>
</dbReference>
<evidence type="ECO:0000256" key="4">
    <source>
        <dbReference type="ARBA" id="ARBA00022679"/>
    </source>
</evidence>
<evidence type="ECO:0000256" key="2">
    <source>
        <dbReference type="ARBA" id="ARBA00007441"/>
    </source>
</evidence>
<comment type="cofactor">
    <cofactor evidence="1 6">
        <name>pyridoxal 5'-phosphate</name>
        <dbReference type="ChEBI" id="CHEBI:597326"/>
    </cofactor>
</comment>
<evidence type="ECO:0000256" key="3">
    <source>
        <dbReference type="ARBA" id="ARBA00022576"/>
    </source>
</evidence>
<proteinExistence type="inferred from homology"/>